<dbReference type="Gene3D" id="3.40.50.150">
    <property type="entry name" value="Vaccinia Virus protein VP39"/>
    <property type="match status" value="1"/>
</dbReference>
<sequence>MSLIFEELDFQHTPLGEISLRKRSEPRLENKLIYEVKMNEEFLMSSLFVEAEVQLSHLGLAALGDTFDDKSLDVIVGGLGLGYTAAAALEHSSVATLKVIDVMPPVIEWHEKGLVPLGEELMADSRCELVLGDFFAIASADTRGFGKANQDQKVDAVLLDIDHSPSFLLSPGNASFYTSKGLSSLANKINQGGVFALWSDVKASDNFIQFLESVFADVRSHLVSFPNPYTQETSSNYVYTAIVR</sequence>
<evidence type="ECO:0000313" key="1">
    <source>
        <dbReference type="EMBL" id="TCJ82952.1"/>
    </source>
</evidence>
<keyword evidence="2" id="KW-1185">Reference proteome</keyword>
<gene>
    <name evidence="1" type="ORF">EV695_3690</name>
</gene>
<accession>A0A4R1ESR2</accession>
<evidence type="ECO:0000313" key="2">
    <source>
        <dbReference type="Proteomes" id="UP000294887"/>
    </source>
</evidence>
<organism evidence="1 2">
    <name type="scientific">Cocleimonas flava</name>
    <dbReference type="NCBI Taxonomy" id="634765"/>
    <lineage>
        <taxon>Bacteria</taxon>
        <taxon>Pseudomonadati</taxon>
        <taxon>Pseudomonadota</taxon>
        <taxon>Gammaproteobacteria</taxon>
        <taxon>Thiotrichales</taxon>
        <taxon>Thiotrichaceae</taxon>
        <taxon>Cocleimonas</taxon>
    </lineage>
</organism>
<dbReference type="AlphaFoldDB" id="A0A4R1ESR2"/>
<dbReference type="OrthoDB" id="9793351at2"/>
<reference evidence="1 2" key="1">
    <citation type="submission" date="2019-03" db="EMBL/GenBank/DDBJ databases">
        <title>Genomic Encyclopedia of Type Strains, Phase IV (KMG-IV): sequencing the most valuable type-strain genomes for metagenomic binning, comparative biology and taxonomic classification.</title>
        <authorList>
            <person name="Goeker M."/>
        </authorList>
    </citation>
    <scope>NUCLEOTIDE SEQUENCE [LARGE SCALE GENOMIC DNA]</scope>
    <source>
        <strain evidence="1 2">DSM 24830</strain>
    </source>
</reference>
<name>A0A4R1ESR2_9GAMM</name>
<proteinExistence type="predicted"/>
<dbReference type="RefSeq" id="WP_131907447.1">
    <property type="nucleotide sequence ID" value="NZ_BAAAFU010000007.1"/>
</dbReference>
<comment type="caution">
    <text evidence="1">The sequence shown here is derived from an EMBL/GenBank/DDBJ whole genome shotgun (WGS) entry which is preliminary data.</text>
</comment>
<dbReference type="Proteomes" id="UP000294887">
    <property type="component" value="Unassembled WGS sequence"/>
</dbReference>
<dbReference type="Pfam" id="PF01564">
    <property type="entry name" value="Spermine_synth"/>
    <property type="match status" value="1"/>
</dbReference>
<dbReference type="EMBL" id="SMFQ01000005">
    <property type="protein sequence ID" value="TCJ82952.1"/>
    <property type="molecule type" value="Genomic_DNA"/>
</dbReference>
<protein>
    <submittedName>
        <fullName evidence="1">Spermine/spermidine synthase</fullName>
    </submittedName>
</protein>
<dbReference type="InterPro" id="IPR029063">
    <property type="entry name" value="SAM-dependent_MTases_sf"/>
</dbReference>
<dbReference type="SUPFAM" id="SSF53335">
    <property type="entry name" value="S-adenosyl-L-methionine-dependent methyltransferases"/>
    <property type="match status" value="1"/>
</dbReference>